<dbReference type="SUPFAM" id="SSF54001">
    <property type="entry name" value="Cysteine proteinases"/>
    <property type="match status" value="1"/>
</dbReference>
<dbReference type="InterPro" id="IPR038765">
    <property type="entry name" value="Papain-like_cys_pep_sf"/>
</dbReference>
<dbReference type="PROSITE" id="PS00973">
    <property type="entry name" value="USP_2"/>
    <property type="match status" value="1"/>
</dbReference>
<evidence type="ECO:0000313" key="2">
    <source>
        <dbReference type="EMBL" id="JAP91163.1"/>
    </source>
</evidence>
<accession>A0A146K2Q3</accession>
<dbReference type="InterPro" id="IPR028889">
    <property type="entry name" value="USP"/>
</dbReference>
<dbReference type="InterPro" id="IPR018200">
    <property type="entry name" value="USP_CS"/>
</dbReference>
<dbReference type="PROSITE" id="PS50235">
    <property type="entry name" value="USP_3"/>
    <property type="match status" value="1"/>
</dbReference>
<dbReference type="InterPro" id="IPR050164">
    <property type="entry name" value="Peptidase_C19"/>
</dbReference>
<dbReference type="GO" id="GO:0005634">
    <property type="term" value="C:nucleus"/>
    <property type="evidence" value="ECO:0007669"/>
    <property type="project" value="TreeGrafter"/>
</dbReference>
<evidence type="ECO:0000259" key="1">
    <source>
        <dbReference type="PROSITE" id="PS50235"/>
    </source>
</evidence>
<proteinExistence type="predicted"/>
<gene>
    <name evidence="2" type="ORF">TPC1_17299</name>
</gene>
<dbReference type="InterPro" id="IPR001394">
    <property type="entry name" value="Peptidase_C19_UCH"/>
</dbReference>
<dbReference type="PANTHER" id="PTHR24006">
    <property type="entry name" value="UBIQUITIN CARBOXYL-TERMINAL HYDROLASE"/>
    <property type="match status" value="1"/>
</dbReference>
<dbReference type="GO" id="GO:0016579">
    <property type="term" value="P:protein deubiquitination"/>
    <property type="evidence" value="ECO:0007669"/>
    <property type="project" value="InterPro"/>
</dbReference>
<dbReference type="PROSITE" id="PS00972">
    <property type="entry name" value="USP_1"/>
    <property type="match status" value="1"/>
</dbReference>
<dbReference type="AlphaFoldDB" id="A0A146K2Q3"/>
<sequence length="1083" mass="126805">KELGLTGLHNQGATCYMNSTLQALYNSSIAQSFIALSQYDKNLIVKKSPQNPIRKDPLTILTNLKVLFWKLKSTNMSSLSSLIFCKVLGMNYQQMGVQQDANEFLKQILQVLEDTYKQNDDLLSCFGDNSYNKVFEGQQTCKVVCEECKNESLQRVNFSDLILPVCADLFKSVAKLLQPEEISGYRCEKCQKQTNALKIIEFSRLPELLIATIQRFGFDFVSESYKKDNNPVQCPICLDFFQLKKMTYALLKNGLYQNIELLQEYIKVTTMPWNYVKFDENEEKKTVKFEYISEQLNEMLSADEQFTQYLCENYTQGKHSAFDERSEKINDDNYKIPNFLNSPPELYFLSSIVCHSGSLNSGHYYSLVNKLETSENQLKLKMYEINDSRVSQERSPLSAIESITGKTEQNKQFFGFQIAKSGHGNTGYMYFYEKVGKVLELQQQQLRDEIEQHCSEINLAQEQNHFQKHTPTCTVFSNLRDDKLQPAIWAQVNLKLEPKYVFKIELLQQTGRELIEQYIQKIKMQDILYKFNLNIINQFQQEQRCIVEEGEHGPIYHSIAQLYQIPNSLQQCSFGRAREKIENIDEFRIENVNENTNFYIQFQQKDVINDQSKYVYVKRIQVIDDEFNFMEPILIQISDQHNEYANLMCKQSKPQSYLATKIAMFQQFKQTNLDQDDLTIQRVQQFCDQLLFLEKFNQFFIPLQLNDSLDFKIQSGKVIYYELLVDNIEFQQKIQNHITLHDQILTDEQEQAQLQQQQDLKFQISTELNQKSTVLKLSQEIQDGIEIQLINSNAQQQGVRIFRRREPYKNLINFIESCACDIICLNLRVVTQEEVIEEYEQMTYRGYEMKHLSRIVLKQVCKISQPFSTIQEFSNFVGVKDAQITIQYRFKSQIGGNAVKFAFNNIQGDYVSFFSDFTLGNAVVSSGLTVSSTLAKFKAQKRTQKQQIELLQCENLRFFIFDDKKFQKVCKNELELKKLFNNENEVSDDYLLQNKNPVLIYVDLMQECAAMQPDVVYQMIRMQNRLFKRLQISKESRIRDLRQFVTLATGEVKNVYANIQKELYAIFEDQQLSGVDLDYWEVV</sequence>
<dbReference type="EMBL" id="GDID01005443">
    <property type="protein sequence ID" value="JAP91163.1"/>
    <property type="molecule type" value="Transcribed_RNA"/>
</dbReference>
<dbReference type="GO" id="GO:0005829">
    <property type="term" value="C:cytosol"/>
    <property type="evidence" value="ECO:0007669"/>
    <property type="project" value="TreeGrafter"/>
</dbReference>
<feature type="domain" description="USP" evidence="1">
    <location>
        <begin position="6"/>
        <end position="435"/>
    </location>
</feature>
<organism evidence="2">
    <name type="scientific">Trepomonas sp. PC1</name>
    <dbReference type="NCBI Taxonomy" id="1076344"/>
    <lineage>
        <taxon>Eukaryota</taxon>
        <taxon>Metamonada</taxon>
        <taxon>Diplomonadida</taxon>
        <taxon>Hexamitidae</taxon>
        <taxon>Hexamitinae</taxon>
        <taxon>Trepomonas</taxon>
    </lineage>
</organism>
<protein>
    <submittedName>
        <fullName evidence="2">Ubiquitin carboxyl-terminal hydrolase family protein</fullName>
    </submittedName>
</protein>
<reference evidence="2" key="1">
    <citation type="submission" date="2015-07" db="EMBL/GenBank/DDBJ databases">
        <title>Adaptation to a free-living lifestyle via gene acquisitions in the diplomonad Trepomonas sp. PC1.</title>
        <authorList>
            <person name="Xu F."/>
            <person name="Jerlstrom-Hultqvist J."/>
            <person name="Kolisko M."/>
            <person name="Simpson A.G.B."/>
            <person name="Roger A.J."/>
            <person name="Svard S.G."/>
            <person name="Andersson J.O."/>
        </authorList>
    </citation>
    <scope>NUCLEOTIDE SEQUENCE</scope>
    <source>
        <strain evidence="2">PC1</strain>
    </source>
</reference>
<dbReference type="Gene3D" id="3.90.70.10">
    <property type="entry name" value="Cysteine proteinases"/>
    <property type="match status" value="1"/>
</dbReference>
<keyword evidence="2" id="KW-0378">Hydrolase</keyword>
<dbReference type="GO" id="GO:0004843">
    <property type="term" value="F:cysteine-type deubiquitinase activity"/>
    <property type="evidence" value="ECO:0007669"/>
    <property type="project" value="InterPro"/>
</dbReference>
<name>A0A146K2Q3_9EUKA</name>
<feature type="non-terminal residue" evidence="2">
    <location>
        <position position="1"/>
    </location>
</feature>
<dbReference type="Pfam" id="PF00443">
    <property type="entry name" value="UCH"/>
    <property type="match status" value="1"/>
</dbReference>